<gene>
    <name evidence="2" type="ORF">WMY93_003497</name>
</gene>
<comment type="caution">
    <text evidence="2">The sequence shown here is derived from an EMBL/GenBank/DDBJ whole genome shotgun (WGS) entry which is preliminary data.</text>
</comment>
<feature type="compositionally biased region" description="Polar residues" evidence="1">
    <location>
        <begin position="664"/>
        <end position="673"/>
    </location>
</feature>
<dbReference type="EMBL" id="JBBPFD010000002">
    <property type="protein sequence ID" value="KAK7940171.1"/>
    <property type="molecule type" value="Genomic_DNA"/>
</dbReference>
<name>A0AAW0Q2H7_9GOBI</name>
<dbReference type="InterPro" id="IPR042779">
    <property type="entry name" value="MISP/MISP3-like"/>
</dbReference>
<feature type="compositionally biased region" description="Polar residues" evidence="1">
    <location>
        <begin position="68"/>
        <end position="84"/>
    </location>
</feature>
<feature type="region of interest" description="Disordered" evidence="1">
    <location>
        <begin position="249"/>
        <end position="269"/>
    </location>
</feature>
<organism evidence="2 3">
    <name type="scientific">Mugilogobius chulae</name>
    <name type="common">yellowstripe goby</name>
    <dbReference type="NCBI Taxonomy" id="88201"/>
    <lineage>
        <taxon>Eukaryota</taxon>
        <taxon>Metazoa</taxon>
        <taxon>Chordata</taxon>
        <taxon>Craniata</taxon>
        <taxon>Vertebrata</taxon>
        <taxon>Euteleostomi</taxon>
        <taxon>Actinopterygii</taxon>
        <taxon>Neopterygii</taxon>
        <taxon>Teleostei</taxon>
        <taxon>Neoteleostei</taxon>
        <taxon>Acanthomorphata</taxon>
        <taxon>Gobiaria</taxon>
        <taxon>Gobiiformes</taxon>
        <taxon>Gobioidei</taxon>
        <taxon>Gobiidae</taxon>
        <taxon>Gobionellinae</taxon>
        <taxon>Mugilogobius</taxon>
    </lineage>
</organism>
<dbReference type="PANTHER" id="PTHR18839:SF0">
    <property type="entry name" value="MITOTIC INTERACTOR AND SUBSTRATE OF PLK1 ISOFORM X1-RELATED"/>
    <property type="match status" value="1"/>
</dbReference>
<dbReference type="AlphaFoldDB" id="A0AAW0Q2H7"/>
<feature type="compositionally biased region" description="Polar residues" evidence="1">
    <location>
        <begin position="1"/>
        <end position="11"/>
    </location>
</feature>
<feature type="region of interest" description="Disordered" evidence="1">
    <location>
        <begin position="42"/>
        <end position="90"/>
    </location>
</feature>
<evidence type="ECO:0000313" key="2">
    <source>
        <dbReference type="EMBL" id="KAK7940171.1"/>
    </source>
</evidence>
<proteinExistence type="predicted"/>
<dbReference type="Proteomes" id="UP001460270">
    <property type="component" value="Unassembled WGS sequence"/>
</dbReference>
<evidence type="ECO:0000313" key="3">
    <source>
        <dbReference type="Proteomes" id="UP001460270"/>
    </source>
</evidence>
<sequence length="812" mass="92367">MERSQSITSADPQHVDTECTPYSPTFTAQYYNVMEDDCPDEVFIPPSSLPSRLEPEGGGTCEAAVTDPSVSLRSSDGTEANTNPECLDWPHEEKQLMTSHSTEASTERESVFEEVVRSDSSSGKCTRQDQELQEDRIKIQGSDHSTEEVENSNDDGLFCDQMMNPNVNAELLKEADLLSKFELKHSCQNSERLNIASQMETEENQNTMEVTLKQSSDNSQEEGTNAKLEDALDNEMTGYDWVRRTGVEDDEEALSSEERGLHEQEETAGTLSERRIATEILQGEYLLQRLQLVQQKQDLDEHCFQTPNVEEKIMTEVSVATETIQDNEQEEGSDHESSGSPLLALAAQFENFSIRKAEVVSSDEENDCSHFADLKITSKNVSNRFEQDVSESQKTAVVGEIQQTEECGLRDGCLMEHSNVDEEHICVDEKSNSNNEGDEQDATLSHPQTHGRDIIWIDGSDTFSESRIPFAHCHRLSAAETLMEKQLHESSQIKPDLQRAEGVFDLTENPDRRPQSWTDWHFSEKKMQKEISQEMQRELVLVNLGKIPGEYSKGESRHMKDTKLLFEAFQQEHVEGPTRIRKPQSSLPKSQVYPSVLERTRSLEMFSQKLSPMFRTHSFRLVSTSEKEKHPETFRPLSPSIRDKPRLSPYPKHEKHPRMHKSMDSINMNTSIASGVRGSNKDPPREGSPLLKENPFFKLRPALNLQPEVEKDIREAKKREEELRKQRSSLYGETRQCSKEDRRSTAELKADCTQKTTGRLERVWPPPSKKDPSKTLQQEAKVQRGPGQRTALWQRWESGLINGQSATTNNKN</sequence>
<evidence type="ECO:0000256" key="1">
    <source>
        <dbReference type="SAM" id="MobiDB-lite"/>
    </source>
</evidence>
<reference evidence="3" key="1">
    <citation type="submission" date="2024-04" db="EMBL/GenBank/DDBJ databases">
        <title>Salinicola lusitanus LLJ914,a marine bacterium isolated from the Okinawa Trough.</title>
        <authorList>
            <person name="Li J."/>
        </authorList>
    </citation>
    <scope>NUCLEOTIDE SEQUENCE [LARGE SCALE GENOMIC DNA]</scope>
</reference>
<evidence type="ECO:0008006" key="4">
    <source>
        <dbReference type="Google" id="ProtNLM"/>
    </source>
</evidence>
<keyword evidence="3" id="KW-1185">Reference proteome</keyword>
<feature type="compositionally biased region" description="Basic and acidic residues" evidence="1">
    <location>
        <begin position="256"/>
        <end position="265"/>
    </location>
</feature>
<feature type="compositionally biased region" description="Basic and acidic residues" evidence="1">
    <location>
        <begin position="736"/>
        <end position="773"/>
    </location>
</feature>
<feature type="region of interest" description="Disordered" evidence="1">
    <location>
        <begin position="1"/>
        <end position="22"/>
    </location>
</feature>
<dbReference type="PANTHER" id="PTHR18839">
    <property type="entry name" value="MITOTIC INTERACTOR AND SUBSTRATE OF PLK1 MISP FAMILY MEMBER"/>
    <property type="match status" value="1"/>
</dbReference>
<feature type="region of interest" description="Disordered" evidence="1">
    <location>
        <begin position="623"/>
        <end position="695"/>
    </location>
</feature>
<accession>A0AAW0Q2H7</accession>
<feature type="region of interest" description="Disordered" evidence="1">
    <location>
        <begin position="719"/>
        <end position="790"/>
    </location>
</feature>
<protein>
    <recommendedName>
        <fullName evidence="4">A-kinase anchor protein 2 C-terminal domain-containing protein</fullName>
    </recommendedName>
</protein>